<dbReference type="Proteomes" id="UP001470230">
    <property type="component" value="Unassembled WGS sequence"/>
</dbReference>
<reference evidence="1 2" key="1">
    <citation type="submission" date="2024-04" db="EMBL/GenBank/DDBJ databases">
        <title>Tritrichomonas musculus Genome.</title>
        <authorList>
            <person name="Alves-Ferreira E."/>
            <person name="Grigg M."/>
            <person name="Lorenzi H."/>
            <person name="Galac M."/>
        </authorList>
    </citation>
    <scope>NUCLEOTIDE SEQUENCE [LARGE SCALE GENOMIC DNA]</scope>
    <source>
        <strain evidence="1 2">EAF2021</strain>
    </source>
</reference>
<proteinExistence type="predicted"/>
<protein>
    <submittedName>
        <fullName evidence="1">Uncharacterized protein</fullName>
    </submittedName>
</protein>
<accession>A0ABR2JJE0</accession>
<sequence length="148" mass="17250">MSIRVPRSRKFPPRTSQEELKAKTAEILKEKGANNHFQAQFYEAASHAVVGSKDFKFSTLQPIIKINGDKEEWQMAYDFIYDFLKKNKMDLTLSTMDVEFNLKKEKPNITNLFDGISRDQYFEDLNLQDENSKSFSKHVEDFAKENGL</sequence>
<gene>
    <name evidence="1" type="ORF">M9Y10_004732</name>
</gene>
<dbReference type="EMBL" id="JAPFFF010000011">
    <property type="protein sequence ID" value="KAK8877969.1"/>
    <property type="molecule type" value="Genomic_DNA"/>
</dbReference>
<comment type="caution">
    <text evidence="1">The sequence shown here is derived from an EMBL/GenBank/DDBJ whole genome shotgun (WGS) entry which is preliminary data.</text>
</comment>
<keyword evidence="2" id="KW-1185">Reference proteome</keyword>
<name>A0ABR2JJE0_9EUKA</name>
<organism evidence="1 2">
    <name type="scientific">Tritrichomonas musculus</name>
    <dbReference type="NCBI Taxonomy" id="1915356"/>
    <lineage>
        <taxon>Eukaryota</taxon>
        <taxon>Metamonada</taxon>
        <taxon>Parabasalia</taxon>
        <taxon>Tritrichomonadida</taxon>
        <taxon>Tritrichomonadidae</taxon>
        <taxon>Tritrichomonas</taxon>
    </lineage>
</organism>
<evidence type="ECO:0000313" key="2">
    <source>
        <dbReference type="Proteomes" id="UP001470230"/>
    </source>
</evidence>
<evidence type="ECO:0000313" key="1">
    <source>
        <dbReference type="EMBL" id="KAK8877969.1"/>
    </source>
</evidence>